<dbReference type="GO" id="GO:0006284">
    <property type="term" value="P:base-excision repair"/>
    <property type="evidence" value="ECO:0007669"/>
    <property type="project" value="TreeGrafter"/>
</dbReference>
<dbReference type="HOGENOM" id="CLU_025885_0_2_11"/>
<dbReference type="NCBIfam" id="NF002198">
    <property type="entry name" value="PRK01060.1-3"/>
    <property type="match status" value="1"/>
</dbReference>
<dbReference type="GO" id="GO:0008081">
    <property type="term" value="F:phosphoric diester hydrolase activity"/>
    <property type="evidence" value="ECO:0007669"/>
    <property type="project" value="TreeGrafter"/>
</dbReference>
<organism evidence="2 3">
    <name type="scientific">Nakamurella multipartita (strain ATCC 700099 / DSM 44233 / CIP 104796 / JCM 9543 / NBRC 105858 / Y-104)</name>
    <name type="common">Microsphaera multipartita</name>
    <dbReference type="NCBI Taxonomy" id="479431"/>
    <lineage>
        <taxon>Bacteria</taxon>
        <taxon>Bacillati</taxon>
        <taxon>Actinomycetota</taxon>
        <taxon>Actinomycetes</taxon>
        <taxon>Nakamurellales</taxon>
        <taxon>Nakamurellaceae</taxon>
        <taxon>Nakamurella</taxon>
    </lineage>
</organism>
<dbReference type="EMBL" id="CP001737">
    <property type="protein sequence ID" value="ACV76497.1"/>
    <property type="molecule type" value="Genomic_DNA"/>
</dbReference>
<feature type="domain" description="Xylose isomerase-like TIM barrel" evidence="1">
    <location>
        <begin position="18"/>
        <end position="259"/>
    </location>
</feature>
<name>C8XI06_NAKMY</name>
<dbReference type="Gene3D" id="3.20.20.150">
    <property type="entry name" value="Divalent-metal-dependent TIM barrel enzymes"/>
    <property type="match status" value="1"/>
</dbReference>
<dbReference type="RefSeq" id="WP_012813972.1">
    <property type="nucleotide sequence ID" value="NC_013235.1"/>
</dbReference>
<gene>
    <name evidence="2" type="ordered locus">Namu_0060</name>
</gene>
<dbReference type="InParanoid" id="C8XI06"/>
<dbReference type="FunCoup" id="C8XI06">
    <property type="interactions" value="38"/>
</dbReference>
<dbReference type="SMART" id="SM00518">
    <property type="entry name" value="AP2Ec"/>
    <property type="match status" value="1"/>
</dbReference>
<dbReference type="GO" id="GO:0003906">
    <property type="term" value="F:DNA-(apurinic or apyrimidinic site) endonuclease activity"/>
    <property type="evidence" value="ECO:0007669"/>
    <property type="project" value="TreeGrafter"/>
</dbReference>
<dbReference type="PROSITE" id="PS51432">
    <property type="entry name" value="AP_NUCLEASE_F2_4"/>
    <property type="match status" value="1"/>
</dbReference>
<proteinExistence type="predicted"/>
<dbReference type="InterPro" id="IPR001719">
    <property type="entry name" value="AP_endonuc_2"/>
</dbReference>
<protein>
    <submittedName>
        <fullName evidence="2">Xylose isomerase domain protein TIM barrel</fullName>
    </submittedName>
</protein>
<dbReference type="GO" id="GO:0016853">
    <property type="term" value="F:isomerase activity"/>
    <property type="evidence" value="ECO:0007669"/>
    <property type="project" value="UniProtKB-KW"/>
</dbReference>
<dbReference type="Pfam" id="PF01261">
    <property type="entry name" value="AP_endonuc_2"/>
    <property type="match status" value="1"/>
</dbReference>
<keyword evidence="3" id="KW-1185">Reference proteome</keyword>
<sequence>MVMLGVHVGAREDDGDPVAEAAASGADGVQVFLADPQGWKTPKAHPHAEAMRAAGLTVFVHAPYIVNVATTNNRIRIPSRKLLAAHAKAAAETGASGLIVHGGHVLAKDDPQVGFDNWRKVFERQAQEGGFPVPVLIENTAGGDKAMARTLEEIARLWDAVGEFDAGFVLDTCHGWAAGLDLSSVVDDIKAITGRIDLVHGNNSRDEAGSGRDRHASFIDGEIPAAVLADVVRAAGAPVILETPGGPDERAPEIQFLRSSL</sequence>
<accession>C8XI06</accession>
<evidence type="ECO:0000259" key="1">
    <source>
        <dbReference type="Pfam" id="PF01261"/>
    </source>
</evidence>
<dbReference type="InterPro" id="IPR013022">
    <property type="entry name" value="Xyl_isomerase-like_TIM-brl"/>
</dbReference>
<dbReference type="AlphaFoldDB" id="C8XI06"/>
<evidence type="ECO:0000313" key="2">
    <source>
        <dbReference type="EMBL" id="ACV76497.1"/>
    </source>
</evidence>
<dbReference type="Proteomes" id="UP000002218">
    <property type="component" value="Chromosome"/>
</dbReference>
<dbReference type="GO" id="GO:0003677">
    <property type="term" value="F:DNA binding"/>
    <property type="evidence" value="ECO:0007669"/>
    <property type="project" value="InterPro"/>
</dbReference>
<dbReference type="GO" id="GO:0008270">
    <property type="term" value="F:zinc ion binding"/>
    <property type="evidence" value="ECO:0007669"/>
    <property type="project" value="InterPro"/>
</dbReference>
<dbReference type="eggNOG" id="COG0648">
    <property type="taxonomic scope" value="Bacteria"/>
</dbReference>
<keyword evidence="2" id="KW-0413">Isomerase</keyword>
<dbReference type="STRING" id="479431.Namu_0060"/>
<dbReference type="PANTHER" id="PTHR21445:SF0">
    <property type="entry name" value="APURINIC-APYRIMIDINIC ENDONUCLEASE"/>
    <property type="match status" value="1"/>
</dbReference>
<reference evidence="2 3" key="2">
    <citation type="journal article" date="2010" name="Stand. Genomic Sci.">
        <title>Complete genome sequence of Nakamurella multipartita type strain (Y-104).</title>
        <authorList>
            <person name="Tice H."/>
            <person name="Mayilraj S."/>
            <person name="Sims D."/>
            <person name="Lapidus A."/>
            <person name="Nolan M."/>
            <person name="Lucas S."/>
            <person name="Glavina Del Rio T."/>
            <person name="Copeland A."/>
            <person name="Cheng J.F."/>
            <person name="Meincke L."/>
            <person name="Bruce D."/>
            <person name="Goodwin L."/>
            <person name="Pitluck S."/>
            <person name="Ivanova N."/>
            <person name="Mavromatis K."/>
            <person name="Ovchinnikova G."/>
            <person name="Pati A."/>
            <person name="Chen A."/>
            <person name="Palaniappan K."/>
            <person name="Land M."/>
            <person name="Hauser L."/>
            <person name="Chang Y.J."/>
            <person name="Jeffries C.D."/>
            <person name="Detter J.C."/>
            <person name="Brettin T."/>
            <person name="Rohde M."/>
            <person name="Goker M."/>
            <person name="Bristow J."/>
            <person name="Eisen J.A."/>
            <person name="Markowitz V."/>
            <person name="Hugenholtz P."/>
            <person name="Kyrpides N.C."/>
            <person name="Klenk H.P."/>
            <person name="Chen F."/>
        </authorList>
    </citation>
    <scope>NUCLEOTIDE SEQUENCE [LARGE SCALE GENOMIC DNA]</scope>
    <source>
        <strain evidence="3">ATCC 700099 / DSM 44233 / CIP 104796 / JCM 9543 / NBRC 105858 / Y-104</strain>
    </source>
</reference>
<reference evidence="3" key="1">
    <citation type="submission" date="2009-09" db="EMBL/GenBank/DDBJ databases">
        <title>The complete genome of Nakamurella multipartita DSM 44233.</title>
        <authorList>
            <consortium name="US DOE Joint Genome Institute (JGI-PGF)"/>
            <person name="Lucas S."/>
            <person name="Copeland A."/>
            <person name="Lapidus A."/>
            <person name="Glavina del Rio T."/>
            <person name="Dalin E."/>
            <person name="Tice H."/>
            <person name="Bruce D."/>
            <person name="Goodwin L."/>
            <person name="Pitluck S."/>
            <person name="Kyrpides N."/>
            <person name="Mavromatis K."/>
            <person name="Ivanova N."/>
            <person name="Ovchinnikova G."/>
            <person name="Sims D."/>
            <person name="Meincke L."/>
            <person name="Brettin T."/>
            <person name="Detter J.C."/>
            <person name="Han C."/>
            <person name="Larimer F."/>
            <person name="Land M."/>
            <person name="Hauser L."/>
            <person name="Markowitz V."/>
            <person name="Cheng J.-F."/>
            <person name="Hugenholtz P."/>
            <person name="Woyke T."/>
            <person name="Wu D."/>
            <person name="Klenk H.-P."/>
            <person name="Eisen J.A."/>
        </authorList>
    </citation>
    <scope>NUCLEOTIDE SEQUENCE [LARGE SCALE GENOMIC DNA]</scope>
    <source>
        <strain evidence="3">ATCC 700099 / DSM 44233 / CIP 104796 / JCM 9543 / NBRC 105858 / Y-104</strain>
    </source>
</reference>
<dbReference type="InterPro" id="IPR036237">
    <property type="entry name" value="Xyl_isomerase-like_sf"/>
</dbReference>
<dbReference type="SUPFAM" id="SSF51658">
    <property type="entry name" value="Xylose isomerase-like"/>
    <property type="match status" value="1"/>
</dbReference>
<dbReference type="PANTHER" id="PTHR21445">
    <property type="entry name" value="ENDONUCLEASE IV ENDODEOXYRIBONUCLEASE IV"/>
    <property type="match status" value="1"/>
</dbReference>
<evidence type="ECO:0000313" key="3">
    <source>
        <dbReference type="Proteomes" id="UP000002218"/>
    </source>
</evidence>
<dbReference type="KEGG" id="nml:Namu_0060"/>